<protein>
    <submittedName>
        <fullName evidence="1">Putative addiction module component</fullName>
    </submittedName>
</protein>
<reference evidence="1 2" key="1">
    <citation type="submission" date="2016-10" db="EMBL/GenBank/DDBJ databases">
        <authorList>
            <person name="de Groot N.N."/>
        </authorList>
    </citation>
    <scope>NUCLEOTIDE SEQUENCE [LARGE SCALE GENOMIC DNA]</scope>
    <source>
        <strain evidence="1 2">DSM 28286</strain>
    </source>
</reference>
<gene>
    <name evidence="1" type="ORF">SAMN05444277_10963</name>
</gene>
<dbReference type="EMBL" id="FOXQ01000009">
    <property type="protein sequence ID" value="SFQ33401.1"/>
    <property type="molecule type" value="Genomic_DNA"/>
</dbReference>
<name>A0A1I5XN61_9BACT</name>
<dbReference type="Proteomes" id="UP000199031">
    <property type="component" value="Unassembled WGS sequence"/>
</dbReference>
<proteinExistence type="predicted"/>
<dbReference type="Pfam" id="PF09720">
    <property type="entry name" value="Unstab_antitox"/>
    <property type="match status" value="1"/>
</dbReference>
<dbReference type="STRING" id="1465490.SAMN05444277_10963"/>
<organism evidence="1 2">
    <name type="scientific">Parafilimonas terrae</name>
    <dbReference type="NCBI Taxonomy" id="1465490"/>
    <lineage>
        <taxon>Bacteria</taxon>
        <taxon>Pseudomonadati</taxon>
        <taxon>Bacteroidota</taxon>
        <taxon>Chitinophagia</taxon>
        <taxon>Chitinophagales</taxon>
        <taxon>Chitinophagaceae</taxon>
        <taxon>Parafilimonas</taxon>
    </lineage>
</organism>
<keyword evidence="2" id="KW-1185">Reference proteome</keyword>
<sequence>MAYDKSELMQLSNEEKRALAFDLLDSIDDEFAAKEIPEWKLNLIKERLQLDKEGPDGALPWKEVKKKYIR</sequence>
<dbReference type="InterPro" id="IPR013406">
    <property type="entry name" value="CHP02574_addiction_mod"/>
</dbReference>
<dbReference type="AlphaFoldDB" id="A0A1I5XN61"/>
<evidence type="ECO:0000313" key="2">
    <source>
        <dbReference type="Proteomes" id="UP000199031"/>
    </source>
</evidence>
<accession>A0A1I5XN61</accession>
<evidence type="ECO:0000313" key="1">
    <source>
        <dbReference type="EMBL" id="SFQ33401.1"/>
    </source>
</evidence>
<dbReference type="RefSeq" id="WP_090659964.1">
    <property type="nucleotide sequence ID" value="NZ_FOXQ01000009.1"/>
</dbReference>